<dbReference type="STRING" id="633149.Bresu_0683"/>
<evidence type="ECO:0000256" key="1">
    <source>
        <dbReference type="SAM" id="MobiDB-lite"/>
    </source>
</evidence>
<reference evidence="3" key="1">
    <citation type="journal article" date="2011" name="J. Bacteriol.">
        <title>Genome sequences of eight morphologically diverse alphaproteobacteria.</title>
        <authorList>
            <consortium name="US DOE Joint Genome Institute"/>
            <person name="Brown P.J."/>
            <person name="Kysela D.T."/>
            <person name="Buechlein A."/>
            <person name="Hemmerich C."/>
            <person name="Brun Y.V."/>
        </authorList>
    </citation>
    <scope>NUCLEOTIDE SEQUENCE [LARGE SCALE GENOMIC DNA]</scope>
    <source>
        <strain evidence="3">ATCC 15264 / DSM 4735 / LMG 14903 / NBRC 16000 / CB 81</strain>
    </source>
</reference>
<dbReference type="KEGG" id="bsb:Bresu_0683"/>
<dbReference type="eggNOG" id="COG3118">
    <property type="taxonomic scope" value="Bacteria"/>
</dbReference>
<dbReference type="Proteomes" id="UP000002696">
    <property type="component" value="Chromosome"/>
</dbReference>
<dbReference type="HOGENOM" id="CLU_044682_0_0_5"/>
<dbReference type="InterPro" id="IPR049245">
    <property type="entry name" value="DUF6880"/>
</dbReference>
<feature type="region of interest" description="Disordered" evidence="1">
    <location>
        <begin position="253"/>
        <end position="281"/>
    </location>
</feature>
<sequence>MAPRSAASRKALNASNLAGLGADTLARLLVEASAGDGGLKRRLKLELAAEVGSADLAAEIDRRFAALANSRTRVSWRKRPELLRDLTVHRRMIVERLLPVEPVLALDRLMAWFDLYPGLAGRVKDPKGELALLYFEAAADLAEAANATGPAGVAPLVEALQTRQSEWSNWIGRAAPDFRTEIAQALLDSTREGRAAPTGRLALVVRKLADRCGDVMAWAAAIPKEDAVKPDIGAEIARRFAERGHAAEARAALEAARPRAPEPARWTRRNAPAPTPEPSPAWDSAEIAVLEAEGETARAQTARWAAFERTLSGAHLDAFVSRLADFDDVEALDRAHAIAALWPDPAAGLAFLMNRGALRDGAAMVLARSEALTLSEEDTALWAGRFEGRFPAAALALVRRRATGLARAGLGRSEVVRALSAEAARLAELPGAVATLESHAAFIDGLERLSPTASGRGWR</sequence>
<dbReference type="BioCyc" id="BSUB633149:G1GM8-684-MONOMER"/>
<dbReference type="RefSeq" id="WP_013268101.1">
    <property type="nucleotide sequence ID" value="NC_014375.1"/>
</dbReference>
<gene>
    <name evidence="2" type="ordered locus">Bresu_0683</name>
</gene>
<evidence type="ECO:0000313" key="2">
    <source>
        <dbReference type="EMBL" id="ADK99997.1"/>
    </source>
</evidence>
<dbReference type="AlphaFoldDB" id="D9QLR4"/>
<dbReference type="OrthoDB" id="7183688at2"/>
<proteinExistence type="predicted"/>
<dbReference type="EMBL" id="CP002102">
    <property type="protein sequence ID" value="ADK99997.1"/>
    <property type="molecule type" value="Genomic_DNA"/>
</dbReference>
<dbReference type="InParanoid" id="D9QLR4"/>
<accession>D9QLR4</accession>
<name>D9QLR4_BRESC</name>
<dbReference type="Pfam" id="PF21810">
    <property type="entry name" value="DUF6880"/>
    <property type="match status" value="2"/>
</dbReference>
<keyword evidence="3" id="KW-1185">Reference proteome</keyword>
<organism evidence="2 3">
    <name type="scientific">Brevundimonas subvibrioides (strain ATCC 15264 / DSM 4735 / LMG 14903 / NBRC 16000 / CB 81)</name>
    <name type="common">Caulobacter subvibrioides</name>
    <dbReference type="NCBI Taxonomy" id="633149"/>
    <lineage>
        <taxon>Bacteria</taxon>
        <taxon>Pseudomonadati</taxon>
        <taxon>Pseudomonadota</taxon>
        <taxon>Alphaproteobacteria</taxon>
        <taxon>Caulobacterales</taxon>
        <taxon>Caulobacteraceae</taxon>
        <taxon>Brevundimonas</taxon>
    </lineage>
</organism>
<evidence type="ECO:0000313" key="3">
    <source>
        <dbReference type="Proteomes" id="UP000002696"/>
    </source>
</evidence>
<protein>
    <submittedName>
        <fullName evidence="2">Uncharacterized protein</fullName>
    </submittedName>
</protein>